<organism evidence="1 2">
    <name type="scientific">Candidatus Dojkabacteria bacterium CG_4_10_14_0_2_um_filter_Dojkabacteria_WS6_41_15</name>
    <dbReference type="NCBI Taxonomy" id="2014249"/>
    <lineage>
        <taxon>Bacteria</taxon>
        <taxon>Candidatus Dojkabacteria</taxon>
    </lineage>
</organism>
<name>A0A2M7W2T3_9BACT</name>
<dbReference type="AlphaFoldDB" id="A0A2M7W2T3"/>
<gene>
    <name evidence="1" type="ORF">COX64_01030</name>
</gene>
<comment type="caution">
    <text evidence="1">The sequence shown here is derived from an EMBL/GenBank/DDBJ whole genome shotgun (WGS) entry which is preliminary data.</text>
</comment>
<proteinExistence type="predicted"/>
<protein>
    <recommendedName>
        <fullName evidence="3">Nudix hydrolase domain-containing protein</fullName>
    </recommendedName>
</protein>
<sequence length="221" mass="26278">MNIKQRKILHLLETCNGQKYSGLYKNFNEEDKFPYHLKHLVSKRYINKRNNAYFLTRLGAQTTQDFNSSTLEERKLKIPINVFVCKCQDKFLIRKTYSEDICYALPGIKAEWGATYDKDMSTQFQKKFGATIKKIVYRSTLHLLERTTNNEIMFDDILLIFDVEIDQILETDKQFRWLTLEEIQKLPNKHKPVDIYLLENSQQKFMEILVTSNFNLQAEDL</sequence>
<dbReference type="Proteomes" id="UP000228952">
    <property type="component" value="Unassembled WGS sequence"/>
</dbReference>
<accession>A0A2M7W2T3</accession>
<evidence type="ECO:0008006" key="3">
    <source>
        <dbReference type="Google" id="ProtNLM"/>
    </source>
</evidence>
<evidence type="ECO:0000313" key="1">
    <source>
        <dbReference type="EMBL" id="PJA15200.1"/>
    </source>
</evidence>
<evidence type="ECO:0000313" key="2">
    <source>
        <dbReference type="Proteomes" id="UP000228952"/>
    </source>
</evidence>
<reference evidence="2" key="1">
    <citation type="submission" date="2017-09" db="EMBL/GenBank/DDBJ databases">
        <title>Depth-based differentiation of microbial function through sediment-hosted aquifers and enrichment of novel symbionts in the deep terrestrial subsurface.</title>
        <authorList>
            <person name="Probst A.J."/>
            <person name="Ladd B."/>
            <person name="Jarett J.K."/>
            <person name="Geller-Mcgrath D.E."/>
            <person name="Sieber C.M.K."/>
            <person name="Emerson J.B."/>
            <person name="Anantharaman K."/>
            <person name="Thomas B.C."/>
            <person name="Malmstrom R."/>
            <person name="Stieglmeier M."/>
            <person name="Klingl A."/>
            <person name="Woyke T."/>
            <person name="Ryan C.M."/>
            <person name="Banfield J.F."/>
        </authorList>
    </citation>
    <scope>NUCLEOTIDE SEQUENCE [LARGE SCALE GENOMIC DNA]</scope>
</reference>
<dbReference type="EMBL" id="PFQB01000022">
    <property type="protein sequence ID" value="PJA15200.1"/>
    <property type="molecule type" value="Genomic_DNA"/>
</dbReference>